<evidence type="ECO:0000313" key="2">
    <source>
        <dbReference type="EMBL" id="KAJ1189794.1"/>
    </source>
</evidence>
<protein>
    <submittedName>
        <fullName evidence="2">Uncharacterized protein</fullName>
    </submittedName>
</protein>
<feature type="region of interest" description="Disordered" evidence="1">
    <location>
        <begin position="1"/>
        <end position="22"/>
    </location>
</feature>
<evidence type="ECO:0000256" key="1">
    <source>
        <dbReference type="SAM" id="MobiDB-lite"/>
    </source>
</evidence>
<feature type="region of interest" description="Disordered" evidence="1">
    <location>
        <begin position="50"/>
        <end position="69"/>
    </location>
</feature>
<gene>
    <name evidence="2" type="ORF">NDU88_006536</name>
</gene>
<sequence>MPRAARSRSAGDTDEASSHPGALVQIRVPWGHDRSGSLLPASFWCLGGTGGSAAPARKAQEKPGCGSDS</sequence>
<reference evidence="2" key="1">
    <citation type="journal article" date="2022" name="bioRxiv">
        <title>Sequencing and chromosome-scale assembly of the giantPleurodeles waltlgenome.</title>
        <authorList>
            <person name="Brown T."/>
            <person name="Elewa A."/>
            <person name="Iarovenko S."/>
            <person name="Subramanian E."/>
            <person name="Araus A.J."/>
            <person name="Petzold A."/>
            <person name="Susuki M."/>
            <person name="Suzuki K.-i.T."/>
            <person name="Hayashi T."/>
            <person name="Toyoda A."/>
            <person name="Oliveira C."/>
            <person name="Osipova E."/>
            <person name="Leigh N.D."/>
            <person name="Simon A."/>
            <person name="Yun M.H."/>
        </authorList>
    </citation>
    <scope>NUCLEOTIDE SEQUENCE</scope>
    <source>
        <strain evidence="2">20211129_DDA</strain>
        <tissue evidence="2">Liver</tissue>
    </source>
</reference>
<organism evidence="2 3">
    <name type="scientific">Pleurodeles waltl</name>
    <name type="common">Iberian ribbed newt</name>
    <dbReference type="NCBI Taxonomy" id="8319"/>
    <lineage>
        <taxon>Eukaryota</taxon>
        <taxon>Metazoa</taxon>
        <taxon>Chordata</taxon>
        <taxon>Craniata</taxon>
        <taxon>Vertebrata</taxon>
        <taxon>Euteleostomi</taxon>
        <taxon>Amphibia</taxon>
        <taxon>Batrachia</taxon>
        <taxon>Caudata</taxon>
        <taxon>Salamandroidea</taxon>
        <taxon>Salamandridae</taxon>
        <taxon>Pleurodelinae</taxon>
        <taxon>Pleurodeles</taxon>
    </lineage>
</organism>
<evidence type="ECO:0000313" key="3">
    <source>
        <dbReference type="Proteomes" id="UP001066276"/>
    </source>
</evidence>
<keyword evidence="3" id="KW-1185">Reference proteome</keyword>
<dbReference type="AlphaFoldDB" id="A0AAV7UMS6"/>
<comment type="caution">
    <text evidence="2">The sequence shown here is derived from an EMBL/GenBank/DDBJ whole genome shotgun (WGS) entry which is preliminary data.</text>
</comment>
<dbReference type="EMBL" id="JANPWB010000005">
    <property type="protein sequence ID" value="KAJ1189794.1"/>
    <property type="molecule type" value="Genomic_DNA"/>
</dbReference>
<dbReference type="Proteomes" id="UP001066276">
    <property type="component" value="Chromosome 3_1"/>
</dbReference>
<accession>A0AAV7UMS6</accession>
<proteinExistence type="predicted"/>
<name>A0AAV7UMS6_PLEWA</name>